<dbReference type="AlphaFoldDB" id="A0A3B0TKK2"/>
<accession>A0A3B0TKK2</accession>
<organism evidence="1">
    <name type="scientific">hydrothermal vent metagenome</name>
    <dbReference type="NCBI Taxonomy" id="652676"/>
    <lineage>
        <taxon>unclassified sequences</taxon>
        <taxon>metagenomes</taxon>
        <taxon>ecological metagenomes</taxon>
    </lineage>
</organism>
<proteinExistence type="predicted"/>
<dbReference type="EMBL" id="UOEQ01000204">
    <property type="protein sequence ID" value="VAW19221.1"/>
    <property type="molecule type" value="Genomic_DNA"/>
</dbReference>
<sequence length="47" mass="5036">MEMLVKFNFEPIGSGLMFCSPTPSITKKPPQKGMAFLMAGGEGLCRG</sequence>
<name>A0A3B0TKK2_9ZZZZ</name>
<evidence type="ECO:0000313" key="1">
    <source>
        <dbReference type="EMBL" id="VAW19221.1"/>
    </source>
</evidence>
<protein>
    <submittedName>
        <fullName evidence="1">Uncharacterized protein</fullName>
    </submittedName>
</protein>
<reference evidence="1" key="1">
    <citation type="submission" date="2018-06" db="EMBL/GenBank/DDBJ databases">
        <authorList>
            <person name="Zhirakovskaya E."/>
        </authorList>
    </citation>
    <scope>NUCLEOTIDE SEQUENCE</scope>
</reference>
<gene>
    <name evidence="1" type="ORF">MNBD_ALPHA11-1983</name>
</gene>